<dbReference type="InterPro" id="IPR003207">
    <property type="entry name" value="Ppandiol/glycerol_DeHydtase_su"/>
</dbReference>
<name>A0A0H5RQ50_9MYCO</name>
<accession>A0A0H5RQ50</accession>
<evidence type="ECO:0000313" key="1">
    <source>
        <dbReference type="EMBL" id="CRZ15941.1"/>
    </source>
</evidence>
<keyword evidence="2" id="KW-1185">Reference proteome</keyword>
<dbReference type="InterPro" id="IPR036091">
    <property type="entry name" value="Prodiol/glycerol_DeHase__sf_su"/>
</dbReference>
<dbReference type="EMBL" id="CWKH01000001">
    <property type="protein sequence ID" value="CRZ15941.1"/>
    <property type="molecule type" value="Genomic_DNA"/>
</dbReference>
<evidence type="ECO:0000313" key="2">
    <source>
        <dbReference type="Proteomes" id="UP000199147"/>
    </source>
</evidence>
<dbReference type="SUPFAM" id="SSF47148">
    <property type="entry name" value="Diol dehydratase, gamma subunit"/>
    <property type="match status" value="1"/>
</dbReference>
<dbReference type="AlphaFoldDB" id="A0A0H5RQ50"/>
<dbReference type="Pfam" id="PF02287">
    <property type="entry name" value="Dehydratase_SU"/>
    <property type="match status" value="1"/>
</dbReference>
<dbReference type="OrthoDB" id="3732589at2"/>
<dbReference type="Proteomes" id="UP000199147">
    <property type="component" value="Unassembled WGS sequence"/>
</dbReference>
<gene>
    <name evidence="1" type="ORF">BN2156_02805</name>
</gene>
<dbReference type="Gene3D" id="1.10.1510.20">
    <property type="entry name" value="Propanediol/glycerol dehydratase, small subunit"/>
    <property type="match status" value="1"/>
</dbReference>
<reference evidence="2" key="1">
    <citation type="submission" date="2015-07" db="EMBL/GenBank/DDBJ databases">
        <authorList>
            <person name="Urmite Genomes"/>
        </authorList>
    </citation>
    <scope>NUCLEOTIDE SEQUENCE [LARGE SCALE GENOMIC DNA]</scope>
    <source>
        <strain evidence="2">type strain: ATCC 49404</strain>
    </source>
</reference>
<dbReference type="STRING" id="146018.BN2156_02805"/>
<proteinExistence type="predicted"/>
<organism evidence="1 2">
    <name type="scientific">Mycolicibacterium neworleansense</name>
    <dbReference type="NCBI Taxonomy" id="146018"/>
    <lineage>
        <taxon>Bacteria</taxon>
        <taxon>Bacillati</taxon>
        <taxon>Actinomycetota</taxon>
        <taxon>Actinomycetes</taxon>
        <taxon>Mycobacteriales</taxon>
        <taxon>Mycobacteriaceae</taxon>
        <taxon>Mycolicibacterium</taxon>
    </lineage>
</organism>
<sequence length="119" mass="12972">MTTTAHSGRSLAEVTVEAARSGDLILDDIRISRETLLSQADIAERSGSVQLAMNLRRAAEMTALSSEEMLAAYEALRPHRSSFAELEDLAQRLADRDAPACAALVREAATAYQRRGLLR</sequence>
<dbReference type="RefSeq" id="WP_090514719.1">
    <property type="nucleotide sequence ID" value="NZ_CWKH01000001.1"/>
</dbReference>
<protein>
    <submittedName>
        <fullName evidence="1">Coenzyme B12-dependent glycerol dehydrogenase small subunit</fullName>
    </submittedName>
</protein>